<dbReference type="Proteomes" id="UP001596163">
    <property type="component" value="Unassembled WGS sequence"/>
</dbReference>
<comment type="caution">
    <text evidence="2">The sequence shown here is derived from an EMBL/GenBank/DDBJ whole genome shotgun (WGS) entry which is preliminary data.</text>
</comment>
<evidence type="ECO:0008006" key="4">
    <source>
        <dbReference type="Google" id="ProtNLM"/>
    </source>
</evidence>
<sequence>MLRTVFSFIVVWLSCSGSLWAQSFYKEKNPKTVFYQVGIGAGTFFSAPRPSYDSIVNEKLPVLSLAVGKRIGSHLSIKSNFSFQPFSSKEYMPGENGNGTLEPIFNGYNYAFDVMPIFNLLPSFHHMSRPIVDFNLGVGLGYLLTYRTEKFFFNEKYYQFNLFESSAYIPVRASLSFRLGIVTDLIFEGAFFNTFLDDNRSVTEFEKESDHFGQVNVVYRRFIR</sequence>
<keyword evidence="3" id="KW-1185">Reference proteome</keyword>
<name>A0ABW0C0W9_9BACT</name>
<reference evidence="3" key="1">
    <citation type="journal article" date="2019" name="Int. J. Syst. Evol. Microbiol.">
        <title>The Global Catalogue of Microorganisms (GCM) 10K type strain sequencing project: providing services to taxonomists for standard genome sequencing and annotation.</title>
        <authorList>
            <consortium name="The Broad Institute Genomics Platform"/>
            <consortium name="The Broad Institute Genome Sequencing Center for Infectious Disease"/>
            <person name="Wu L."/>
            <person name="Ma J."/>
        </authorList>
    </citation>
    <scope>NUCLEOTIDE SEQUENCE [LARGE SCALE GENOMIC DNA]</scope>
    <source>
        <strain evidence="3">CGMCC 1.7030</strain>
    </source>
</reference>
<evidence type="ECO:0000256" key="1">
    <source>
        <dbReference type="SAM" id="SignalP"/>
    </source>
</evidence>
<dbReference type="EMBL" id="JBHSKS010000024">
    <property type="protein sequence ID" value="MFC5193627.1"/>
    <property type="molecule type" value="Genomic_DNA"/>
</dbReference>
<feature type="chain" id="PRO_5045927953" description="Outer membrane protein beta-barrel domain-containing protein" evidence="1">
    <location>
        <begin position="22"/>
        <end position="224"/>
    </location>
</feature>
<dbReference type="PROSITE" id="PS51257">
    <property type="entry name" value="PROKAR_LIPOPROTEIN"/>
    <property type="match status" value="1"/>
</dbReference>
<proteinExistence type="predicted"/>
<organism evidence="2 3">
    <name type="scientific">Algoriphagus aquatilis</name>
    <dbReference type="NCBI Taxonomy" id="490186"/>
    <lineage>
        <taxon>Bacteria</taxon>
        <taxon>Pseudomonadati</taxon>
        <taxon>Bacteroidota</taxon>
        <taxon>Cytophagia</taxon>
        <taxon>Cytophagales</taxon>
        <taxon>Cyclobacteriaceae</taxon>
        <taxon>Algoriphagus</taxon>
    </lineage>
</organism>
<feature type="signal peptide" evidence="1">
    <location>
        <begin position="1"/>
        <end position="21"/>
    </location>
</feature>
<dbReference type="RefSeq" id="WP_377917745.1">
    <property type="nucleotide sequence ID" value="NZ_JBHSKS010000024.1"/>
</dbReference>
<protein>
    <recommendedName>
        <fullName evidence="4">Outer membrane protein beta-barrel domain-containing protein</fullName>
    </recommendedName>
</protein>
<evidence type="ECO:0000313" key="2">
    <source>
        <dbReference type="EMBL" id="MFC5193627.1"/>
    </source>
</evidence>
<accession>A0ABW0C0W9</accession>
<evidence type="ECO:0000313" key="3">
    <source>
        <dbReference type="Proteomes" id="UP001596163"/>
    </source>
</evidence>
<gene>
    <name evidence="2" type="ORF">ACFPIK_17775</name>
</gene>
<keyword evidence="1" id="KW-0732">Signal</keyword>